<keyword evidence="2" id="KW-1185">Reference proteome</keyword>
<comment type="caution">
    <text evidence="1">The sequence shown here is derived from an EMBL/GenBank/DDBJ whole genome shotgun (WGS) entry which is preliminary data.</text>
</comment>
<dbReference type="EMBL" id="MU118202">
    <property type="protein sequence ID" value="KAF9643625.1"/>
    <property type="molecule type" value="Genomic_DNA"/>
</dbReference>
<evidence type="ECO:0000313" key="2">
    <source>
        <dbReference type="Proteomes" id="UP000886501"/>
    </source>
</evidence>
<protein>
    <submittedName>
        <fullName evidence="1">Uncharacterized protein</fullName>
    </submittedName>
</protein>
<proteinExistence type="predicted"/>
<dbReference type="Proteomes" id="UP000886501">
    <property type="component" value="Unassembled WGS sequence"/>
</dbReference>
<evidence type="ECO:0000313" key="1">
    <source>
        <dbReference type="EMBL" id="KAF9643625.1"/>
    </source>
</evidence>
<organism evidence="1 2">
    <name type="scientific">Thelephora ganbajun</name>
    <name type="common">Ganba fungus</name>
    <dbReference type="NCBI Taxonomy" id="370292"/>
    <lineage>
        <taxon>Eukaryota</taxon>
        <taxon>Fungi</taxon>
        <taxon>Dikarya</taxon>
        <taxon>Basidiomycota</taxon>
        <taxon>Agaricomycotina</taxon>
        <taxon>Agaricomycetes</taxon>
        <taxon>Thelephorales</taxon>
        <taxon>Thelephoraceae</taxon>
        <taxon>Thelephora</taxon>
    </lineage>
</organism>
<gene>
    <name evidence="1" type="ORF">BDM02DRAFT_3263997</name>
</gene>
<reference evidence="1" key="1">
    <citation type="submission" date="2019-10" db="EMBL/GenBank/DDBJ databases">
        <authorList>
            <consortium name="DOE Joint Genome Institute"/>
            <person name="Kuo A."/>
            <person name="Miyauchi S."/>
            <person name="Kiss E."/>
            <person name="Drula E."/>
            <person name="Kohler A."/>
            <person name="Sanchez-Garcia M."/>
            <person name="Andreopoulos B."/>
            <person name="Barry K.W."/>
            <person name="Bonito G."/>
            <person name="Buee M."/>
            <person name="Carver A."/>
            <person name="Chen C."/>
            <person name="Cichocki N."/>
            <person name="Clum A."/>
            <person name="Culley D."/>
            <person name="Crous P.W."/>
            <person name="Fauchery L."/>
            <person name="Girlanda M."/>
            <person name="Hayes R."/>
            <person name="Keri Z."/>
            <person name="Labutti K."/>
            <person name="Lipzen A."/>
            <person name="Lombard V."/>
            <person name="Magnuson J."/>
            <person name="Maillard F."/>
            <person name="Morin E."/>
            <person name="Murat C."/>
            <person name="Nolan M."/>
            <person name="Ohm R."/>
            <person name="Pangilinan J."/>
            <person name="Pereira M."/>
            <person name="Perotto S."/>
            <person name="Peter M."/>
            <person name="Riley R."/>
            <person name="Sitrit Y."/>
            <person name="Stielow B."/>
            <person name="Szollosi G."/>
            <person name="Zifcakova L."/>
            <person name="Stursova M."/>
            <person name="Spatafora J.W."/>
            <person name="Tedersoo L."/>
            <person name="Vaario L.-M."/>
            <person name="Yamada A."/>
            <person name="Yan M."/>
            <person name="Wang P."/>
            <person name="Xu J."/>
            <person name="Bruns T."/>
            <person name="Baldrian P."/>
            <person name="Vilgalys R."/>
            <person name="Henrissat B."/>
            <person name="Grigoriev I.V."/>
            <person name="Hibbett D."/>
            <person name="Nagy L.G."/>
            <person name="Martin F.M."/>
        </authorList>
    </citation>
    <scope>NUCLEOTIDE SEQUENCE</scope>
    <source>
        <strain evidence="1">P2</strain>
    </source>
</reference>
<sequence length="243" mass="27055">MYTWMSGTSKPAFSFDPARLPMTKTGGKFRLHSLFSFGNEHSIEIGDQYHTPFDSYTFSAFVFAIERDTNKSIPITSFLVGDTGPADFTTTSSWVPSVNKFTNDTQAGSTIVEVESSTLFAEIRHSTRAQALTISMFAINWVLTLCSMVITSIVFNWWGEVRDGVALLPVTIILSIPAIRNLYVGSPPFGVFFDVVGFFPQMLIVVVCTMMILFVFTMRSIRNRDVAHEKGEFQIGASQLPLV</sequence>
<accession>A0ACB6Z1L2</accession>
<name>A0ACB6Z1L2_THEGA</name>
<reference evidence="1" key="2">
    <citation type="journal article" date="2020" name="Nat. Commun.">
        <title>Large-scale genome sequencing of mycorrhizal fungi provides insights into the early evolution of symbiotic traits.</title>
        <authorList>
            <person name="Miyauchi S."/>
            <person name="Kiss E."/>
            <person name="Kuo A."/>
            <person name="Drula E."/>
            <person name="Kohler A."/>
            <person name="Sanchez-Garcia M."/>
            <person name="Morin E."/>
            <person name="Andreopoulos B."/>
            <person name="Barry K.W."/>
            <person name="Bonito G."/>
            <person name="Buee M."/>
            <person name="Carver A."/>
            <person name="Chen C."/>
            <person name="Cichocki N."/>
            <person name="Clum A."/>
            <person name="Culley D."/>
            <person name="Crous P.W."/>
            <person name="Fauchery L."/>
            <person name="Girlanda M."/>
            <person name="Hayes R.D."/>
            <person name="Keri Z."/>
            <person name="LaButti K."/>
            <person name="Lipzen A."/>
            <person name="Lombard V."/>
            <person name="Magnuson J."/>
            <person name="Maillard F."/>
            <person name="Murat C."/>
            <person name="Nolan M."/>
            <person name="Ohm R.A."/>
            <person name="Pangilinan J."/>
            <person name="Pereira M.F."/>
            <person name="Perotto S."/>
            <person name="Peter M."/>
            <person name="Pfister S."/>
            <person name="Riley R."/>
            <person name="Sitrit Y."/>
            <person name="Stielow J.B."/>
            <person name="Szollosi G."/>
            <person name="Zifcakova L."/>
            <person name="Stursova M."/>
            <person name="Spatafora J.W."/>
            <person name="Tedersoo L."/>
            <person name="Vaario L.M."/>
            <person name="Yamada A."/>
            <person name="Yan M."/>
            <person name="Wang P."/>
            <person name="Xu J."/>
            <person name="Bruns T."/>
            <person name="Baldrian P."/>
            <person name="Vilgalys R."/>
            <person name="Dunand C."/>
            <person name="Henrissat B."/>
            <person name="Grigoriev I.V."/>
            <person name="Hibbett D."/>
            <person name="Nagy L.G."/>
            <person name="Martin F.M."/>
        </authorList>
    </citation>
    <scope>NUCLEOTIDE SEQUENCE</scope>
    <source>
        <strain evidence="1">P2</strain>
    </source>
</reference>